<protein>
    <submittedName>
        <fullName evidence="2">Uncharacterized protein</fullName>
    </submittedName>
</protein>
<feature type="compositionally biased region" description="Polar residues" evidence="1">
    <location>
        <begin position="77"/>
        <end position="88"/>
    </location>
</feature>
<feature type="region of interest" description="Disordered" evidence="1">
    <location>
        <begin position="54"/>
        <end position="95"/>
    </location>
</feature>
<proteinExistence type="predicted"/>
<evidence type="ECO:0000313" key="2">
    <source>
        <dbReference type="EMBL" id="KAJ8352754.1"/>
    </source>
</evidence>
<comment type="caution">
    <text evidence="2">The sequence shown here is derived from an EMBL/GenBank/DDBJ whole genome shotgun (WGS) entry which is preliminary data.</text>
</comment>
<evidence type="ECO:0000313" key="3">
    <source>
        <dbReference type="Proteomes" id="UP001152622"/>
    </source>
</evidence>
<sequence>MSHQKKKTFVVPPVALFKRREVEIGAVPLSCRVSTLAGPGATRGGEGGGVQCCGVGTDAQPAPDPPPPRGTEIEATAPTSRTNGQPRGSGNLGGCLERQTPLKDDKLPDMVLCFFFQRYKGSGAMTDVVCSGIFTFVIYLCAKCQRAKLVGSGDCHTQGLLWRRVQGMTVRAMKEEVLLGLGWPSAYP</sequence>
<reference evidence="2" key="1">
    <citation type="journal article" date="2023" name="Science">
        <title>Genome structures resolve the early diversification of teleost fishes.</title>
        <authorList>
            <person name="Parey E."/>
            <person name="Louis A."/>
            <person name="Montfort J."/>
            <person name="Bouchez O."/>
            <person name="Roques C."/>
            <person name="Iampietro C."/>
            <person name="Lluch J."/>
            <person name="Castinel A."/>
            <person name="Donnadieu C."/>
            <person name="Desvignes T."/>
            <person name="Floi Bucao C."/>
            <person name="Jouanno E."/>
            <person name="Wen M."/>
            <person name="Mejri S."/>
            <person name="Dirks R."/>
            <person name="Jansen H."/>
            <person name="Henkel C."/>
            <person name="Chen W.J."/>
            <person name="Zahm M."/>
            <person name="Cabau C."/>
            <person name="Klopp C."/>
            <person name="Thompson A.W."/>
            <person name="Robinson-Rechavi M."/>
            <person name="Braasch I."/>
            <person name="Lecointre G."/>
            <person name="Bobe J."/>
            <person name="Postlethwait J.H."/>
            <person name="Berthelot C."/>
            <person name="Roest Crollius H."/>
            <person name="Guiguen Y."/>
        </authorList>
    </citation>
    <scope>NUCLEOTIDE SEQUENCE</scope>
    <source>
        <strain evidence="2">WJC10195</strain>
    </source>
</reference>
<organism evidence="2 3">
    <name type="scientific">Synaphobranchus kaupii</name>
    <name type="common">Kaup's arrowtooth eel</name>
    <dbReference type="NCBI Taxonomy" id="118154"/>
    <lineage>
        <taxon>Eukaryota</taxon>
        <taxon>Metazoa</taxon>
        <taxon>Chordata</taxon>
        <taxon>Craniata</taxon>
        <taxon>Vertebrata</taxon>
        <taxon>Euteleostomi</taxon>
        <taxon>Actinopterygii</taxon>
        <taxon>Neopterygii</taxon>
        <taxon>Teleostei</taxon>
        <taxon>Anguilliformes</taxon>
        <taxon>Synaphobranchidae</taxon>
        <taxon>Synaphobranchus</taxon>
    </lineage>
</organism>
<evidence type="ECO:0000256" key="1">
    <source>
        <dbReference type="SAM" id="MobiDB-lite"/>
    </source>
</evidence>
<gene>
    <name evidence="2" type="ORF">SKAU_G00242300</name>
</gene>
<accession>A0A9Q1F8A4</accession>
<dbReference type="Proteomes" id="UP001152622">
    <property type="component" value="Chromosome 8"/>
</dbReference>
<dbReference type="AlphaFoldDB" id="A0A9Q1F8A4"/>
<dbReference type="EMBL" id="JAINUF010000008">
    <property type="protein sequence ID" value="KAJ8352754.1"/>
    <property type="molecule type" value="Genomic_DNA"/>
</dbReference>
<name>A0A9Q1F8A4_SYNKA</name>
<keyword evidence="3" id="KW-1185">Reference proteome</keyword>